<dbReference type="Proteomes" id="UP000774958">
    <property type="component" value="Unassembled WGS sequence"/>
</dbReference>
<dbReference type="NCBIfam" id="NF004224">
    <property type="entry name" value="PRK05671.1"/>
    <property type="match status" value="1"/>
</dbReference>
<gene>
    <name evidence="3" type="ORF">LA374_02085</name>
</gene>
<accession>A0ABS7V7V7</accession>
<dbReference type="Pfam" id="PF01118">
    <property type="entry name" value="Semialdhyde_dh"/>
    <property type="match status" value="1"/>
</dbReference>
<evidence type="ECO:0000313" key="4">
    <source>
        <dbReference type="Proteomes" id="UP000774958"/>
    </source>
</evidence>
<proteinExistence type="inferred from homology"/>
<dbReference type="PANTHER" id="PTHR46278">
    <property type="entry name" value="DEHYDROGENASE, PUTATIVE-RELATED"/>
    <property type="match status" value="1"/>
</dbReference>
<evidence type="ECO:0000256" key="1">
    <source>
        <dbReference type="ARBA" id="ARBA00010584"/>
    </source>
</evidence>
<dbReference type="Gene3D" id="3.40.50.720">
    <property type="entry name" value="NAD(P)-binding Rossmann-like Domain"/>
    <property type="match status" value="1"/>
</dbReference>
<dbReference type="RefSeq" id="WP_060586509.1">
    <property type="nucleotide sequence ID" value="NZ_CP013067.1"/>
</dbReference>
<dbReference type="NCBIfam" id="NF005957">
    <property type="entry name" value="PRK08040.1"/>
    <property type="match status" value="1"/>
</dbReference>
<dbReference type="InterPro" id="IPR012280">
    <property type="entry name" value="Semialdhyde_DH_dimer_dom"/>
</dbReference>
<dbReference type="SUPFAM" id="SSF55347">
    <property type="entry name" value="Glyceraldehyde-3-phosphate dehydrogenase-like, C-terminal domain"/>
    <property type="match status" value="1"/>
</dbReference>
<comment type="similarity">
    <text evidence="1">Belongs to the aspartate-semialdehyde dehydrogenase family.</text>
</comment>
<dbReference type="InterPro" id="IPR000534">
    <property type="entry name" value="Semialdehyde_DH_NAD-bd"/>
</dbReference>
<dbReference type="EMBL" id="JAIRBT010000002">
    <property type="protein sequence ID" value="MBZ6065008.1"/>
    <property type="molecule type" value="Genomic_DNA"/>
</dbReference>
<name>A0ABS7V7V7_9GAMM</name>
<dbReference type="GO" id="GO:0004073">
    <property type="term" value="F:aspartate-semialdehyde dehydrogenase activity"/>
    <property type="evidence" value="ECO:0007669"/>
    <property type="project" value="UniProtKB-EC"/>
</dbReference>
<dbReference type="PANTHER" id="PTHR46278:SF2">
    <property type="entry name" value="ASPARTATE-SEMIALDEHYDE DEHYDROGENASE"/>
    <property type="match status" value="1"/>
</dbReference>
<reference evidence="3 4" key="1">
    <citation type="submission" date="2021-09" db="EMBL/GenBank/DDBJ databases">
        <title>Aeromonas schubertii isolated from Asian sea bass.</title>
        <authorList>
            <person name="Pinpimai K."/>
        </authorList>
    </citation>
    <scope>NUCLEOTIDE SEQUENCE [LARGE SCALE GENOMIC DNA]</scope>
    <source>
        <strain evidence="3 4">CHULA2021a</strain>
    </source>
</reference>
<dbReference type="PIRSF" id="PIRSF000148">
    <property type="entry name" value="ASA_dh"/>
    <property type="match status" value="1"/>
</dbReference>
<comment type="caution">
    <text evidence="3">The sequence shown here is derived from an EMBL/GenBank/DDBJ whole genome shotgun (WGS) entry which is preliminary data.</text>
</comment>
<dbReference type="Pfam" id="PF02774">
    <property type="entry name" value="Semialdhyde_dhC"/>
    <property type="match status" value="1"/>
</dbReference>
<keyword evidence="3" id="KW-0560">Oxidoreductase</keyword>
<protein>
    <submittedName>
        <fullName evidence="3">Aspartate-semialdehyde dehydrogenase</fullName>
        <ecNumber evidence="3">1.2.1.11</ecNumber>
    </submittedName>
</protein>
<dbReference type="InterPro" id="IPR036291">
    <property type="entry name" value="NAD(P)-bd_dom_sf"/>
</dbReference>
<dbReference type="EC" id="1.2.1.11" evidence="3"/>
<evidence type="ECO:0000313" key="3">
    <source>
        <dbReference type="EMBL" id="MBZ6065008.1"/>
    </source>
</evidence>
<dbReference type="CDD" id="cd17894">
    <property type="entry name" value="ASADH_USG1_N"/>
    <property type="match status" value="1"/>
</dbReference>
<dbReference type="NCBIfam" id="NF011456">
    <property type="entry name" value="PRK14874.1"/>
    <property type="match status" value="1"/>
</dbReference>
<sequence>MTAQLGVAVFGAGTAAGQLVLELIEERGLPVDTIIPLGSSDEVGETVRALGRNLDIRDVADFDWSEARLALFVGTASDSLRWADVAAEQGCLVLDASGAFVTDDEVPLVCMEANPEALGDYRQRNLIALASGVTSQLLAVLKPLHAEVGVARVNLSGYLSVSGAGKAGVDELASQTAALLNARPVEPSCFPVQIAFNLLGQCGELLDNGYSREEWQLVLESQRVLGQEVAINPTLARVPVFYGDALAVHLELHQPLDAEQVKELLRSAPGVALSDEGEVPSPVVDANGRDEVLVARVRQDFSHPQGVDLWLVADNLRRGAALGVVQAAESVLRDYL</sequence>
<evidence type="ECO:0000259" key="2">
    <source>
        <dbReference type="SMART" id="SM00859"/>
    </source>
</evidence>
<dbReference type="CDD" id="cd18131">
    <property type="entry name" value="ASADH_C_bac_euk_like"/>
    <property type="match status" value="1"/>
</dbReference>
<keyword evidence="4" id="KW-1185">Reference proteome</keyword>
<feature type="domain" description="Semialdehyde dehydrogenase NAD-binding" evidence="2">
    <location>
        <begin position="6"/>
        <end position="121"/>
    </location>
</feature>
<dbReference type="Gene3D" id="3.30.360.10">
    <property type="entry name" value="Dihydrodipicolinate Reductase, domain 2"/>
    <property type="match status" value="1"/>
</dbReference>
<dbReference type="SUPFAM" id="SSF51735">
    <property type="entry name" value="NAD(P)-binding Rossmann-fold domains"/>
    <property type="match status" value="1"/>
</dbReference>
<dbReference type="SMART" id="SM00859">
    <property type="entry name" value="Semialdhyde_dh"/>
    <property type="match status" value="1"/>
</dbReference>
<organism evidence="3 4">
    <name type="scientific">Aeromonas schubertii</name>
    <dbReference type="NCBI Taxonomy" id="652"/>
    <lineage>
        <taxon>Bacteria</taxon>
        <taxon>Pseudomonadati</taxon>
        <taxon>Pseudomonadota</taxon>
        <taxon>Gammaproteobacteria</taxon>
        <taxon>Aeromonadales</taxon>
        <taxon>Aeromonadaceae</taxon>
        <taxon>Aeromonas</taxon>
    </lineage>
</organism>